<name>X1CU44_9ZZZZ</name>
<dbReference type="GO" id="GO:0003824">
    <property type="term" value="F:catalytic activity"/>
    <property type="evidence" value="ECO:0007669"/>
    <property type="project" value="InterPro"/>
</dbReference>
<organism evidence="2">
    <name type="scientific">marine sediment metagenome</name>
    <dbReference type="NCBI Taxonomy" id="412755"/>
    <lineage>
        <taxon>unclassified sequences</taxon>
        <taxon>metagenomes</taxon>
        <taxon>ecological metagenomes</taxon>
    </lineage>
</organism>
<evidence type="ECO:0000259" key="1">
    <source>
        <dbReference type="Pfam" id="PF01557"/>
    </source>
</evidence>
<reference evidence="2" key="1">
    <citation type="journal article" date="2014" name="Front. Microbiol.">
        <title>High frequency of phylogenetically diverse reductive dehalogenase-homologous genes in deep subseafloor sedimentary metagenomes.</title>
        <authorList>
            <person name="Kawai M."/>
            <person name="Futagami T."/>
            <person name="Toyoda A."/>
            <person name="Takaki Y."/>
            <person name="Nishi S."/>
            <person name="Hori S."/>
            <person name="Arai W."/>
            <person name="Tsubouchi T."/>
            <person name="Morono Y."/>
            <person name="Uchiyama I."/>
            <person name="Ito T."/>
            <person name="Fujiyama A."/>
            <person name="Inagaki F."/>
            <person name="Takami H."/>
        </authorList>
    </citation>
    <scope>NUCLEOTIDE SEQUENCE</scope>
    <source>
        <strain evidence="2">Expedition CK06-06</strain>
    </source>
</reference>
<dbReference type="InterPro" id="IPR011234">
    <property type="entry name" value="Fumarylacetoacetase-like_C"/>
</dbReference>
<dbReference type="InterPro" id="IPR036663">
    <property type="entry name" value="Fumarylacetoacetase_C_sf"/>
</dbReference>
<dbReference type="Pfam" id="PF01557">
    <property type="entry name" value="FAA_hydrolase"/>
    <property type="match status" value="1"/>
</dbReference>
<dbReference type="AlphaFoldDB" id="X1CU44"/>
<protein>
    <recommendedName>
        <fullName evidence="1">Fumarylacetoacetase-like C-terminal domain-containing protein</fullName>
    </recommendedName>
</protein>
<comment type="caution">
    <text evidence="2">The sequence shown here is derived from an EMBL/GenBank/DDBJ whole genome shotgun (WGS) entry which is preliminary data.</text>
</comment>
<dbReference type="Gene3D" id="3.90.850.10">
    <property type="entry name" value="Fumarylacetoacetase-like, C-terminal domain"/>
    <property type="match status" value="1"/>
</dbReference>
<feature type="domain" description="Fumarylacetoacetase-like C-terminal" evidence="1">
    <location>
        <begin position="1"/>
        <end position="40"/>
    </location>
</feature>
<evidence type="ECO:0000313" key="2">
    <source>
        <dbReference type="EMBL" id="GAH11991.1"/>
    </source>
</evidence>
<gene>
    <name evidence="2" type="ORF">S01H4_56193</name>
</gene>
<dbReference type="SUPFAM" id="SSF56529">
    <property type="entry name" value="FAH"/>
    <property type="match status" value="1"/>
</dbReference>
<proteinExistence type="predicted"/>
<accession>X1CU44</accession>
<sequence length="46" mass="4800">MTLEIGDILFTGTPAGVGQLQPGDILETAIEGIGTLRNSIEQDTTI</sequence>
<dbReference type="EMBL" id="BART01032535">
    <property type="protein sequence ID" value="GAH11991.1"/>
    <property type="molecule type" value="Genomic_DNA"/>
</dbReference>